<feature type="region of interest" description="Disordered" evidence="1">
    <location>
        <begin position="1"/>
        <end position="148"/>
    </location>
</feature>
<evidence type="ECO:0000313" key="2">
    <source>
        <dbReference type="EMBL" id="GBG82912.1"/>
    </source>
</evidence>
<name>A0A388LL10_CHABU</name>
<evidence type="ECO:0000256" key="1">
    <source>
        <dbReference type="SAM" id="MobiDB-lite"/>
    </source>
</evidence>
<keyword evidence="3" id="KW-1185">Reference proteome</keyword>
<sequence>MQGTAFDEGISQHQPNQVSRPVASQGGPRASVRHHPPSPAATVQEGRPDVTSVAESPRCVEPTVCRFNSLRASSDGEGARPDGAASEADFVDSDDDDDEDDEEEEVVVKEVTAGGKTKQASKGREKAKEKDKEGEKNGKGSGNGERANWNLDESLALVRCKRDQYDYFANVGHNYAQMKTKDQKWMDIAKRMDKEGVRRDGTNASRGGIIYLGGPGKCGTGRRSRDCSRTS</sequence>
<comment type="caution">
    <text evidence="2">The sequence shown here is derived from an EMBL/GenBank/DDBJ whole genome shotgun (WGS) entry which is preliminary data.</text>
</comment>
<dbReference type="EMBL" id="BFEA01000422">
    <property type="protein sequence ID" value="GBG82912.1"/>
    <property type="molecule type" value="Genomic_DNA"/>
</dbReference>
<evidence type="ECO:0000313" key="3">
    <source>
        <dbReference type="Proteomes" id="UP000265515"/>
    </source>
</evidence>
<accession>A0A388LL10</accession>
<dbReference type="Proteomes" id="UP000265515">
    <property type="component" value="Unassembled WGS sequence"/>
</dbReference>
<feature type="compositionally biased region" description="Basic and acidic residues" evidence="1">
    <location>
        <begin position="122"/>
        <end position="138"/>
    </location>
</feature>
<dbReference type="Gramene" id="GBG82912">
    <property type="protein sequence ID" value="GBG82912"/>
    <property type="gene ID" value="CBR_g36439"/>
</dbReference>
<evidence type="ECO:0008006" key="4">
    <source>
        <dbReference type="Google" id="ProtNLM"/>
    </source>
</evidence>
<feature type="compositionally biased region" description="Acidic residues" evidence="1">
    <location>
        <begin position="89"/>
        <end position="105"/>
    </location>
</feature>
<reference evidence="2 3" key="1">
    <citation type="journal article" date="2018" name="Cell">
        <title>The Chara Genome: Secondary Complexity and Implications for Plant Terrestrialization.</title>
        <authorList>
            <person name="Nishiyama T."/>
            <person name="Sakayama H."/>
            <person name="Vries J.D."/>
            <person name="Buschmann H."/>
            <person name="Saint-Marcoux D."/>
            <person name="Ullrich K.K."/>
            <person name="Haas F.B."/>
            <person name="Vanderstraeten L."/>
            <person name="Becker D."/>
            <person name="Lang D."/>
            <person name="Vosolsobe S."/>
            <person name="Rombauts S."/>
            <person name="Wilhelmsson P.K.I."/>
            <person name="Janitza P."/>
            <person name="Kern R."/>
            <person name="Heyl A."/>
            <person name="Rumpler F."/>
            <person name="Villalobos L.I.A.C."/>
            <person name="Clay J.M."/>
            <person name="Skokan R."/>
            <person name="Toyoda A."/>
            <person name="Suzuki Y."/>
            <person name="Kagoshima H."/>
            <person name="Schijlen E."/>
            <person name="Tajeshwar N."/>
            <person name="Catarino B."/>
            <person name="Hetherington A.J."/>
            <person name="Saltykova A."/>
            <person name="Bonnot C."/>
            <person name="Breuninger H."/>
            <person name="Symeonidi A."/>
            <person name="Radhakrishnan G.V."/>
            <person name="Van Nieuwerburgh F."/>
            <person name="Deforce D."/>
            <person name="Chang C."/>
            <person name="Karol K.G."/>
            <person name="Hedrich R."/>
            <person name="Ulvskov P."/>
            <person name="Glockner G."/>
            <person name="Delwiche C.F."/>
            <person name="Petrasek J."/>
            <person name="Van de Peer Y."/>
            <person name="Friml J."/>
            <person name="Beilby M."/>
            <person name="Dolan L."/>
            <person name="Kohara Y."/>
            <person name="Sugano S."/>
            <person name="Fujiyama A."/>
            <person name="Delaux P.-M."/>
            <person name="Quint M."/>
            <person name="TheiBen G."/>
            <person name="Hagemann M."/>
            <person name="Harholt J."/>
            <person name="Dunand C."/>
            <person name="Zachgo S."/>
            <person name="Langdale J."/>
            <person name="Maumus F."/>
            <person name="Straeten D.V.D."/>
            <person name="Gould S.B."/>
            <person name="Rensing S.A."/>
        </authorList>
    </citation>
    <scope>NUCLEOTIDE SEQUENCE [LARGE SCALE GENOMIC DNA]</scope>
    <source>
        <strain evidence="2 3">S276</strain>
    </source>
</reference>
<gene>
    <name evidence="2" type="ORF">CBR_g36439</name>
</gene>
<dbReference type="AlphaFoldDB" id="A0A388LL10"/>
<organism evidence="2 3">
    <name type="scientific">Chara braunii</name>
    <name type="common">Braun's stonewort</name>
    <dbReference type="NCBI Taxonomy" id="69332"/>
    <lineage>
        <taxon>Eukaryota</taxon>
        <taxon>Viridiplantae</taxon>
        <taxon>Streptophyta</taxon>
        <taxon>Charophyceae</taxon>
        <taxon>Charales</taxon>
        <taxon>Characeae</taxon>
        <taxon>Chara</taxon>
    </lineage>
</organism>
<protein>
    <recommendedName>
        <fullName evidence="4">MADF domain-containing protein</fullName>
    </recommendedName>
</protein>
<proteinExistence type="predicted"/>